<keyword evidence="1" id="KW-0472">Membrane</keyword>
<feature type="transmembrane region" description="Helical" evidence="1">
    <location>
        <begin position="130"/>
        <end position="157"/>
    </location>
</feature>
<dbReference type="InterPro" id="IPR019428">
    <property type="entry name" value="7TM_GPCR_serpentine_rcpt_Str"/>
</dbReference>
<accession>A0AAD4QXQ7</accession>
<dbReference type="EMBL" id="JAKKPZ010000329">
    <property type="protein sequence ID" value="KAI1696408.1"/>
    <property type="molecule type" value="Genomic_DNA"/>
</dbReference>
<dbReference type="Proteomes" id="UP001201812">
    <property type="component" value="Unassembled WGS sequence"/>
</dbReference>
<dbReference type="AlphaFoldDB" id="A0AAD4QXQ7"/>
<protein>
    <submittedName>
        <fullName evidence="2">Serpentine type 7TM GPCR chemoreceptor str domain-containing protein</fullName>
    </submittedName>
</protein>
<gene>
    <name evidence="2" type="ORF">DdX_19062</name>
</gene>
<evidence type="ECO:0000313" key="2">
    <source>
        <dbReference type="EMBL" id="KAI1696408.1"/>
    </source>
</evidence>
<keyword evidence="3" id="KW-1185">Reference proteome</keyword>
<reference evidence="2" key="1">
    <citation type="submission" date="2022-01" db="EMBL/GenBank/DDBJ databases">
        <title>Genome Sequence Resource for Two Populations of Ditylenchus destructor, the Migratory Endoparasitic Phytonematode.</title>
        <authorList>
            <person name="Zhang H."/>
            <person name="Lin R."/>
            <person name="Xie B."/>
        </authorList>
    </citation>
    <scope>NUCLEOTIDE SEQUENCE</scope>
    <source>
        <strain evidence="2">BazhouSP</strain>
    </source>
</reference>
<evidence type="ECO:0000313" key="3">
    <source>
        <dbReference type="Proteomes" id="UP001201812"/>
    </source>
</evidence>
<name>A0AAD4QXQ7_9BILA</name>
<dbReference type="Pfam" id="PF10326">
    <property type="entry name" value="7TM_GPCR_Str"/>
    <property type="match status" value="1"/>
</dbReference>
<keyword evidence="1" id="KW-0812">Transmembrane</keyword>
<evidence type="ECO:0000256" key="1">
    <source>
        <dbReference type="SAM" id="Phobius"/>
    </source>
</evidence>
<comment type="caution">
    <text evidence="2">The sequence shown here is derived from an EMBL/GenBank/DDBJ whole genome shotgun (WGS) entry which is preliminary data.</text>
</comment>
<feature type="transmembrane region" description="Helical" evidence="1">
    <location>
        <begin position="24"/>
        <end position="47"/>
    </location>
</feature>
<organism evidence="2 3">
    <name type="scientific">Ditylenchus destructor</name>
    <dbReference type="NCBI Taxonomy" id="166010"/>
    <lineage>
        <taxon>Eukaryota</taxon>
        <taxon>Metazoa</taxon>
        <taxon>Ecdysozoa</taxon>
        <taxon>Nematoda</taxon>
        <taxon>Chromadorea</taxon>
        <taxon>Rhabditida</taxon>
        <taxon>Tylenchina</taxon>
        <taxon>Tylenchomorpha</taxon>
        <taxon>Sphaerularioidea</taxon>
        <taxon>Anguinidae</taxon>
        <taxon>Anguininae</taxon>
        <taxon>Ditylenchus</taxon>
    </lineage>
</organism>
<proteinExistence type="predicted"/>
<feature type="transmembrane region" description="Helical" evidence="1">
    <location>
        <begin position="169"/>
        <end position="193"/>
    </location>
</feature>
<keyword evidence="1" id="KW-1133">Transmembrane helix</keyword>
<sequence length="245" mass="27092">MFLFRYCHTADHQVYTRITSAGRVSLLITSVVTLLVGCVACVSLHLITTHPTSFLESMKYVDPPLYERLRLQSFIALTPVEDAPSAYLVIELGATIMLIIAALLIVFCTLGCYRHLLKSRNFISPQTRSLYFALINSLVLDMAMGGLLLTLPILAIVTLFMNNSKWTSVYITGVLTTGSLYPLMSNLNSLLVVRPYRRAILALFANVFMGNSVQQEEITANAFVVSQKANLAVSRAHVSAVTARR</sequence>
<feature type="transmembrane region" description="Helical" evidence="1">
    <location>
        <begin position="86"/>
        <end position="110"/>
    </location>
</feature>